<evidence type="ECO:0000313" key="7">
    <source>
        <dbReference type="EMBL" id="QNN54524.1"/>
    </source>
</evidence>
<dbReference type="SUPFAM" id="SSF88946">
    <property type="entry name" value="Sigma2 domain of RNA polymerase sigma factors"/>
    <property type="match status" value="1"/>
</dbReference>
<dbReference type="InterPro" id="IPR013249">
    <property type="entry name" value="RNA_pol_sigma70_r4_t2"/>
</dbReference>
<feature type="domain" description="RNA polymerase sigma factor 70 region 4 type 2" evidence="6">
    <location>
        <begin position="95"/>
        <end position="146"/>
    </location>
</feature>
<dbReference type="InterPro" id="IPR039425">
    <property type="entry name" value="RNA_pol_sigma-70-like"/>
</dbReference>
<dbReference type="GO" id="GO:0006352">
    <property type="term" value="P:DNA-templated transcription initiation"/>
    <property type="evidence" value="ECO:0007669"/>
    <property type="project" value="InterPro"/>
</dbReference>
<keyword evidence="2" id="KW-0805">Transcription regulation</keyword>
<dbReference type="EMBL" id="CP060713">
    <property type="protein sequence ID" value="QNN54524.1"/>
    <property type="molecule type" value="Genomic_DNA"/>
</dbReference>
<comment type="similarity">
    <text evidence="1">Belongs to the sigma-70 factor family. ECF subfamily.</text>
</comment>
<proteinExistence type="inferred from homology"/>
<evidence type="ECO:0000256" key="3">
    <source>
        <dbReference type="ARBA" id="ARBA00023082"/>
    </source>
</evidence>
<dbReference type="GO" id="GO:0016987">
    <property type="term" value="F:sigma factor activity"/>
    <property type="evidence" value="ECO:0007669"/>
    <property type="project" value="UniProtKB-KW"/>
</dbReference>
<protein>
    <recommendedName>
        <fullName evidence="6">RNA polymerase sigma factor 70 region 4 type 2 domain-containing protein</fullName>
    </recommendedName>
</protein>
<evidence type="ECO:0000259" key="6">
    <source>
        <dbReference type="Pfam" id="PF08281"/>
    </source>
</evidence>
<evidence type="ECO:0000256" key="2">
    <source>
        <dbReference type="ARBA" id="ARBA00023015"/>
    </source>
</evidence>
<evidence type="ECO:0000256" key="1">
    <source>
        <dbReference type="ARBA" id="ARBA00010641"/>
    </source>
</evidence>
<dbReference type="InterPro" id="IPR013324">
    <property type="entry name" value="RNA_pol_sigma_r3/r4-like"/>
</dbReference>
<accession>A0A7G9RFZ9</accession>
<dbReference type="SUPFAM" id="SSF88659">
    <property type="entry name" value="Sigma3 and sigma4 domains of RNA polymerase sigma factors"/>
    <property type="match status" value="1"/>
</dbReference>
<dbReference type="KEGG" id="nmes:H9L09_09555"/>
<dbReference type="Gene3D" id="1.10.10.10">
    <property type="entry name" value="Winged helix-like DNA-binding domain superfamily/Winged helix DNA-binding domain"/>
    <property type="match status" value="1"/>
</dbReference>
<evidence type="ECO:0000313" key="8">
    <source>
        <dbReference type="Proteomes" id="UP000515947"/>
    </source>
</evidence>
<dbReference type="GO" id="GO:0003677">
    <property type="term" value="F:DNA binding"/>
    <property type="evidence" value="ECO:0007669"/>
    <property type="project" value="UniProtKB-KW"/>
</dbReference>
<dbReference type="RefSeq" id="WP_187580364.1">
    <property type="nucleotide sequence ID" value="NZ_CP060713.1"/>
</dbReference>
<dbReference type="Pfam" id="PF08281">
    <property type="entry name" value="Sigma70_r4_2"/>
    <property type="match status" value="1"/>
</dbReference>
<dbReference type="AlphaFoldDB" id="A0A7G9RFZ9"/>
<dbReference type="InterPro" id="IPR013325">
    <property type="entry name" value="RNA_pol_sigma_r2"/>
</dbReference>
<organism evidence="7 8">
    <name type="scientific">Nocardioides mesophilus</name>
    <dbReference type="NCBI Taxonomy" id="433659"/>
    <lineage>
        <taxon>Bacteria</taxon>
        <taxon>Bacillati</taxon>
        <taxon>Actinomycetota</taxon>
        <taxon>Actinomycetes</taxon>
        <taxon>Propionibacteriales</taxon>
        <taxon>Nocardioidaceae</taxon>
        <taxon>Nocardioides</taxon>
    </lineage>
</organism>
<dbReference type="PANTHER" id="PTHR43133">
    <property type="entry name" value="RNA POLYMERASE ECF-TYPE SIGMA FACTO"/>
    <property type="match status" value="1"/>
</dbReference>
<evidence type="ECO:0000256" key="5">
    <source>
        <dbReference type="ARBA" id="ARBA00023163"/>
    </source>
</evidence>
<dbReference type="PANTHER" id="PTHR43133:SF8">
    <property type="entry name" value="RNA POLYMERASE SIGMA FACTOR HI_1459-RELATED"/>
    <property type="match status" value="1"/>
</dbReference>
<keyword evidence="5" id="KW-0804">Transcription</keyword>
<evidence type="ECO:0000256" key="4">
    <source>
        <dbReference type="ARBA" id="ARBA00023125"/>
    </source>
</evidence>
<dbReference type="InterPro" id="IPR036388">
    <property type="entry name" value="WH-like_DNA-bd_sf"/>
</dbReference>
<keyword evidence="8" id="KW-1185">Reference proteome</keyword>
<name>A0A7G9RFZ9_9ACTN</name>
<gene>
    <name evidence="7" type="ORF">H9L09_09555</name>
</gene>
<reference evidence="7 8" key="1">
    <citation type="submission" date="2020-08" db="EMBL/GenBank/DDBJ databases">
        <title>Genome sequence of Nocardioides mesophilus KACC 16243T.</title>
        <authorList>
            <person name="Hyun D.-W."/>
            <person name="Bae J.-W."/>
        </authorList>
    </citation>
    <scope>NUCLEOTIDE SEQUENCE [LARGE SCALE GENOMIC DNA]</scope>
    <source>
        <strain evidence="7 8">KACC 16243</strain>
    </source>
</reference>
<keyword evidence="3" id="KW-0731">Sigma factor</keyword>
<dbReference type="Proteomes" id="UP000515947">
    <property type="component" value="Chromosome"/>
</dbReference>
<sequence length="583" mass="62903">MTDDWVAQGGWTTEDAVRLYAAHRLGLVRTASLLVGDQDAAEDLVRDTFAAFLARRHGVHDPDEALDRLRSALVLRSRRAVRDDQRARPDEKPRNLIEAVRRLPARQREVLVLRYWCRLSELQTADALGTSATTTRSRTRRALEALAASGASGTSGGFSAREEGAAADPSLEDRLGSVFAARAEAVALEDLRPFEVPEPARRNRRLVALMAGATAAAAVVAAPFLTGAEDKPPPADPPGAVRMDVDGDGDPDLVSVSFDLAAHTYLLRVAVFDGPTVTHQGLALHAPTILGGADLDDDYSAEVALKVSQSTARLPEFFRYVDGRLTRLDTPAVTERVHGWDSESPGNQFTLQDGRLYTWALQPSAPDGADTVAFWAWRVRGDALLPGPRQQRCLSVEDPMPVECGVIPEEESQETTADLDGDGLPDDVRLSFTAAQIQHSIAGYRVRAALSGGGSVAAEGPAGGRPMLLNPLSLGHDERQQVLVSQAAGDSLSLSLFGLLDHRLVLLLEPKQPELGYGVHDGRVYRWAASPGRLVTFTKAALVSPGVRRVDGFEWRVRAGSLVARPLDDQCLRAGRGYLPEPC</sequence>
<keyword evidence="4" id="KW-0238">DNA-binding</keyword>